<feature type="region of interest" description="Disordered" evidence="1">
    <location>
        <begin position="951"/>
        <end position="971"/>
    </location>
</feature>
<accession>A0A1J1E5W1</accession>
<evidence type="ECO:0000313" key="3">
    <source>
        <dbReference type="Proteomes" id="UP000243197"/>
    </source>
</evidence>
<dbReference type="Gene3D" id="2.60.40.2340">
    <property type="match status" value="4"/>
</dbReference>
<dbReference type="RefSeq" id="WP_096685907.1">
    <property type="nucleotide sequence ID" value="NZ_AP014564.1"/>
</dbReference>
<proteinExistence type="predicted"/>
<feature type="compositionally biased region" description="Low complexity" evidence="1">
    <location>
        <begin position="1143"/>
        <end position="1157"/>
    </location>
</feature>
<name>A0A1J1E5W1_9FLAO</name>
<gene>
    <name evidence="2" type="ORF">JBKA6_0697</name>
</gene>
<sequence length="1190" mass="125300">MTGFTITANTGKGIKTDVSAVITDDTDTATGKILLKIPYNESIDLTGLSFTAIIPDNHTLDPVAGTIAEDITTKQFALIKTDTGSQRGYTVEVVKGPYISAFKFPVSNTGVTTEVTGTIDHIAGTISVTVPSGVILSGLTPTITVGDNTKSEFTPFAQADFSSNVEYTVTSSNPSATDFTKVYTVIVTQNTAPQIQSFAFTNTDKNLGNNIGVEIKHSEGEIIVKVPHNADLNGLVPTITAGTVPSGTKIYKGESGITSYTTPTDFSNSHDSSVKYSVAGPAGGRKVYSVKVYKEPVITGFSFTKAQNTDNIGFPTGQTYNGNVSGNTITVTVANTVDVANLKASIIGSNIAANYVTSGLNFTTSGGTLTIEVPNQDLPGYTKTYIVTLTKEAASKLTGFTITANTGKGIKTDVSAVITDDTDTATGKILLKIPYNESIDLTGLSFTAIIPDNHTLDPVAGAIAEDITTKQFALIKTDTGSQRGYTVEVVKGPYISAFKFPASNSGINTDISATNINHDTGKITIIVPNGVTLSNLTPTIAVGENTKTDFTPSAQTDFSSNVEYTVTSSNPSATDFTKVYTVTVTQNAEPAISEFKFLNSNNSSKNLVGDIIGDINGSDIIVKVPHNTELNDLTPTVTAKSTPSGIQVYKGDTGTAPYTEAADFTNSHDGSVKYSAVGSAGGRKVYSVKVYKEPAISEFKFESSNNSGADFPSGKTYTGTVTDNTIAVTVANTVDVANLKATITGSNIAANLVISNLNFSSGSATVTVANEHLPSYTKEYTVTVTKEAAPKLTEFKITADATKGIVSEVKATFTHPSDDSNTGTIELKFPKDSSTEINLDGLSYTNEPIAGCTLTPGTPVTRSIHNQQFTLTTTLGSKSVYTVTAVKGPFIKSFKFEDSQNSKKGINSSSPIEGVINHEANTITVTLPATVKKDSDGNNKVTLTPTIEFGGDSATTVSPNTETSTQFTSGTPVDYTTTANGMTKTYQVTVTRTPSVEVKITKFEIETNNLGSISETGTGAKGRIVVPVATVPTNTTPTIEKSDYSTVSPNGAQTFSSYDDSKEYTVTAEDATTTKTYDVYIYDNAKTITDSDTLKVEKDGTEITPSSKVITENSRVITVTVPSSTTNEQLKALTLTFDTTTSSSSSSLTLTADPAASGQDFSDGKEVKYTLKEGNDVKGHYWVKVAATGS</sequence>
<organism evidence="2 3">
    <name type="scientific">Ichthyobacterium seriolicida</name>
    <dbReference type="NCBI Taxonomy" id="242600"/>
    <lineage>
        <taxon>Bacteria</taxon>
        <taxon>Pseudomonadati</taxon>
        <taxon>Bacteroidota</taxon>
        <taxon>Flavobacteriia</taxon>
        <taxon>Flavobacteriales</taxon>
        <taxon>Ichthyobacteriaceae</taxon>
        <taxon>Ichthyobacterium</taxon>
    </lineage>
</organism>
<evidence type="ECO:0000313" key="2">
    <source>
        <dbReference type="EMBL" id="BAV94710.1"/>
    </source>
</evidence>
<evidence type="ECO:0000256" key="1">
    <source>
        <dbReference type="SAM" id="MobiDB-lite"/>
    </source>
</evidence>
<feature type="compositionally biased region" description="Polar residues" evidence="1">
    <location>
        <begin position="953"/>
        <end position="971"/>
    </location>
</feature>
<protein>
    <recommendedName>
        <fullName evidence="4">Pkd domain containing protein</fullName>
    </recommendedName>
</protein>
<dbReference type="AlphaFoldDB" id="A0A1J1E5W1"/>
<evidence type="ECO:0008006" key="4">
    <source>
        <dbReference type="Google" id="ProtNLM"/>
    </source>
</evidence>
<dbReference type="EMBL" id="AP014564">
    <property type="protein sequence ID" value="BAV94710.1"/>
    <property type="molecule type" value="Genomic_DNA"/>
</dbReference>
<feature type="region of interest" description="Disordered" evidence="1">
    <location>
        <begin position="1143"/>
        <end position="1162"/>
    </location>
</feature>
<keyword evidence="3" id="KW-1185">Reference proteome</keyword>
<dbReference type="Proteomes" id="UP000243197">
    <property type="component" value="Chromosome"/>
</dbReference>
<dbReference type="OrthoDB" id="713122at2"/>
<dbReference type="KEGG" id="ise:JBKA6_0697"/>
<reference evidence="2 3" key="1">
    <citation type="submission" date="2014-03" db="EMBL/GenBank/DDBJ databases">
        <title>complete genome sequence of Flavobacteriaceae bacterium JBKA-6.</title>
        <authorList>
            <person name="Takano T."/>
            <person name="Nakamura Y."/>
            <person name="Takuma S."/>
            <person name="Yasuike M."/>
            <person name="Matsuyama T."/>
            <person name="Sakai T."/>
            <person name="Fujiwara A."/>
            <person name="Kimoto K."/>
            <person name="Fukuda Y."/>
            <person name="Kondo H."/>
            <person name="Hirono I."/>
            <person name="Nakayasu C."/>
        </authorList>
    </citation>
    <scope>NUCLEOTIDE SEQUENCE [LARGE SCALE GENOMIC DNA]</scope>
    <source>
        <strain evidence="2 3">JBKA-6</strain>
    </source>
</reference>